<feature type="transmembrane region" description="Helical" evidence="1">
    <location>
        <begin position="251"/>
        <end position="268"/>
    </location>
</feature>
<dbReference type="InterPro" id="IPR025450">
    <property type="entry name" value="YndJ-like"/>
</dbReference>
<evidence type="ECO:0000256" key="1">
    <source>
        <dbReference type="SAM" id="Phobius"/>
    </source>
</evidence>
<feature type="transmembrane region" description="Helical" evidence="1">
    <location>
        <begin position="6"/>
        <end position="27"/>
    </location>
</feature>
<feature type="transmembrane region" description="Helical" evidence="1">
    <location>
        <begin position="177"/>
        <end position="198"/>
    </location>
</feature>
<feature type="transmembrane region" description="Helical" evidence="1">
    <location>
        <begin position="210"/>
        <end position="231"/>
    </location>
</feature>
<evidence type="ECO:0000313" key="2">
    <source>
        <dbReference type="EMBL" id="WCO68124.1"/>
    </source>
</evidence>
<feature type="transmembrane region" description="Helical" evidence="1">
    <location>
        <begin position="118"/>
        <end position="138"/>
    </location>
</feature>
<keyword evidence="1" id="KW-0812">Transmembrane</keyword>
<keyword evidence="3" id="KW-1185">Reference proteome</keyword>
<dbReference type="Proteomes" id="UP001216390">
    <property type="component" value="Chromosome"/>
</dbReference>
<dbReference type="RefSeq" id="WP_272737641.1">
    <property type="nucleotide sequence ID" value="NZ_CP116942.1"/>
</dbReference>
<dbReference type="EMBL" id="CP116942">
    <property type="protein sequence ID" value="WCO68124.1"/>
    <property type="molecule type" value="Genomic_DNA"/>
</dbReference>
<name>A0AAF0BX25_9ACTN</name>
<gene>
    <name evidence="2" type="ORF">PO878_05225</name>
</gene>
<dbReference type="Pfam" id="PF14158">
    <property type="entry name" value="YndJ"/>
    <property type="match status" value="1"/>
</dbReference>
<keyword evidence="1" id="KW-0472">Membrane</keyword>
<dbReference type="AlphaFoldDB" id="A0AAF0BX25"/>
<evidence type="ECO:0000313" key="3">
    <source>
        <dbReference type="Proteomes" id="UP001216390"/>
    </source>
</evidence>
<keyword evidence="1" id="KW-1133">Transmembrane helix</keyword>
<organism evidence="2 3">
    <name type="scientific">Iamia majanohamensis</name>
    <dbReference type="NCBI Taxonomy" id="467976"/>
    <lineage>
        <taxon>Bacteria</taxon>
        <taxon>Bacillati</taxon>
        <taxon>Actinomycetota</taxon>
        <taxon>Acidimicrobiia</taxon>
        <taxon>Acidimicrobiales</taxon>
        <taxon>Iamiaceae</taxon>
        <taxon>Iamia</taxon>
    </lineage>
</organism>
<feature type="transmembrane region" description="Helical" evidence="1">
    <location>
        <begin position="150"/>
        <end position="171"/>
    </location>
</feature>
<dbReference type="KEGG" id="ima:PO878_05225"/>
<reference evidence="2" key="1">
    <citation type="submission" date="2023-01" db="EMBL/GenBank/DDBJ databases">
        <title>The diversity of Class Acidimicrobiia in South China Sea sediment environments and the proposal of Iamia marina sp. nov., a novel species of the genus Iamia.</title>
        <authorList>
            <person name="He Y."/>
            <person name="Tian X."/>
        </authorList>
    </citation>
    <scope>NUCLEOTIDE SEQUENCE</scope>
    <source>
        <strain evidence="2">DSM 19957</strain>
    </source>
</reference>
<protein>
    <submittedName>
        <fullName evidence="2">YndJ family transporter</fullName>
    </submittedName>
</protein>
<sequence>MSLTLTPSLGIAMAVLAGVALVLPACLGGERRRWAVAALLALVALAAPVGSGPAVAAALAWPTVVLAQLATALRAAGPVRSWTRRDVVHLVASVDALVAGCWFVLSRAGASPLGIHEPIVALTAVHFTYAGAAAVTLAGAAADAAPTRRALGTGAVALSAAAPALVASGFVTRSAVAQVGGAVVMTLGVWATAGMQLAEAHRTGPRVARLLLAVSALSVWAPMVLAVAWAAAQHAEVAALSIPDMIPTHGGLNAVGFVGCGLLARWVQRRPAADRTPRVRSPQVRPMSATP</sequence>
<accession>A0AAF0BX25</accession>
<feature type="transmembrane region" description="Helical" evidence="1">
    <location>
        <begin position="34"/>
        <end position="50"/>
    </location>
</feature>
<proteinExistence type="predicted"/>